<evidence type="ECO:0000313" key="4">
    <source>
        <dbReference type="Proteomes" id="UP000050517"/>
    </source>
</evidence>
<dbReference type="GO" id="GO:0004175">
    <property type="term" value="F:endopeptidase activity"/>
    <property type="evidence" value="ECO:0007669"/>
    <property type="project" value="UniProtKB-ARBA"/>
</dbReference>
<feature type="transmembrane region" description="Helical" evidence="1">
    <location>
        <begin position="12"/>
        <end position="35"/>
    </location>
</feature>
<keyword evidence="1" id="KW-0812">Transmembrane</keyword>
<feature type="transmembrane region" description="Helical" evidence="1">
    <location>
        <begin position="128"/>
        <end position="145"/>
    </location>
</feature>
<dbReference type="GO" id="GO:0006508">
    <property type="term" value="P:proteolysis"/>
    <property type="evidence" value="ECO:0007669"/>
    <property type="project" value="UniProtKB-KW"/>
</dbReference>
<evidence type="ECO:0000313" key="3">
    <source>
        <dbReference type="EMBL" id="KQB83534.1"/>
    </source>
</evidence>
<sequence>MSFATSEAGQVVARIGQFCLVALLVVGLVAGWVRWVERGTLRQLLPGGRAFWLGTAIIVPLMLVAYALRGGIGYLNGQFTTEYYAQYPTGAELALSLVYVAAVAYVLQGFPEELIYRGWLAGVTRHRPRLTLAWTTAAFTVIHLASSGGQGNWGDRLVYLVLPLGMGLLAGVLRIITGSMWAAVATHGGMHVVNNLLPPLARVEGFDLVGVVLGGVVQAVAAAILWRWHFRKTRP</sequence>
<keyword evidence="1" id="KW-1133">Transmembrane helix</keyword>
<evidence type="ECO:0000256" key="1">
    <source>
        <dbReference type="SAM" id="Phobius"/>
    </source>
</evidence>
<dbReference type="EMBL" id="LKST01000003">
    <property type="protein sequence ID" value="KQB83534.1"/>
    <property type="molecule type" value="Genomic_DNA"/>
</dbReference>
<name>A0A0Q0Z2R6_9CORY</name>
<dbReference type="InterPro" id="IPR003675">
    <property type="entry name" value="Rce1/LyrA-like_dom"/>
</dbReference>
<keyword evidence="3" id="KW-0645">Protease</keyword>
<dbReference type="Pfam" id="PF02517">
    <property type="entry name" value="Rce1-like"/>
    <property type="match status" value="1"/>
</dbReference>
<dbReference type="Proteomes" id="UP000050517">
    <property type="component" value="Unassembled WGS sequence"/>
</dbReference>
<dbReference type="PATRIC" id="fig|1544416.3.peg.1606"/>
<proteinExistence type="predicted"/>
<feature type="domain" description="CAAX prenyl protease 2/Lysostaphin resistance protein A-like" evidence="2">
    <location>
        <begin position="96"/>
        <end position="192"/>
    </location>
</feature>
<dbReference type="OrthoDB" id="4424461at2"/>
<protein>
    <submittedName>
        <fullName evidence="3">CAAX amino terminal protease self-immunity</fullName>
    </submittedName>
</protein>
<comment type="caution">
    <text evidence="3">The sequence shown here is derived from an EMBL/GenBank/DDBJ whole genome shotgun (WGS) entry which is preliminary data.</text>
</comment>
<feature type="transmembrane region" description="Helical" evidence="1">
    <location>
        <begin position="157"/>
        <end position="185"/>
    </location>
</feature>
<dbReference type="GO" id="GO:0080120">
    <property type="term" value="P:CAAX-box protein maturation"/>
    <property type="evidence" value="ECO:0007669"/>
    <property type="project" value="UniProtKB-ARBA"/>
</dbReference>
<dbReference type="AlphaFoldDB" id="A0A0Q0Z2R6"/>
<accession>A0A0Q0Z2R6</accession>
<gene>
    <name evidence="3" type="ORF">Cocul_01603</name>
</gene>
<organism evidence="3 4">
    <name type="scientific">Corynebacterium oculi</name>
    <dbReference type="NCBI Taxonomy" id="1544416"/>
    <lineage>
        <taxon>Bacteria</taxon>
        <taxon>Bacillati</taxon>
        <taxon>Actinomycetota</taxon>
        <taxon>Actinomycetes</taxon>
        <taxon>Mycobacteriales</taxon>
        <taxon>Corynebacteriaceae</taxon>
        <taxon>Corynebacterium</taxon>
    </lineage>
</organism>
<dbReference type="RefSeq" id="WP_055122722.1">
    <property type="nucleotide sequence ID" value="NZ_LKST01000003.1"/>
</dbReference>
<keyword evidence="3" id="KW-0378">Hydrolase</keyword>
<keyword evidence="4" id="KW-1185">Reference proteome</keyword>
<feature type="transmembrane region" description="Helical" evidence="1">
    <location>
        <begin position="50"/>
        <end position="68"/>
    </location>
</feature>
<keyword evidence="1" id="KW-0472">Membrane</keyword>
<evidence type="ECO:0000259" key="2">
    <source>
        <dbReference type="Pfam" id="PF02517"/>
    </source>
</evidence>
<reference evidence="3 4" key="1">
    <citation type="submission" date="2015-10" db="EMBL/GenBank/DDBJ databases">
        <title>Corynebacteirum lowii and Corynebacterium oculi species nova, derived from human clinical disease and and emended description of Corynebacterium mastiditis.</title>
        <authorList>
            <person name="Bernard K."/>
            <person name="Pacheco A.L."/>
            <person name="Mcdougall C."/>
            <person name="Burtx T."/>
            <person name="Weibe D."/>
            <person name="Tyler S."/>
            <person name="Olson A.B."/>
            <person name="Cnockaert M."/>
            <person name="Eguchi H."/>
            <person name="Kuwahara T."/>
            <person name="Nakayama-Imaohji H."/>
            <person name="Boudewijins M."/>
            <person name="Van Hoecke F."/>
            <person name="Bernier A.-M."/>
            <person name="Vandamme P."/>
        </authorList>
    </citation>
    <scope>NUCLEOTIDE SEQUENCE [LARGE SCALE GENOMIC DNA]</scope>
    <source>
        <strain evidence="3 4">NML 130210</strain>
    </source>
</reference>
<feature type="transmembrane region" description="Helical" evidence="1">
    <location>
        <begin position="205"/>
        <end position="226"/>
    </location>
</feature>
<dbReference type="STRING" id="1544416.Cocul_01603"/>
<feature type="transmembrane region" description="Helical" evidence="1">
    <location>
        <begin position="89"/>
        <end position="108"/>
    </location>
</feature>